<keyword evidence="5" id="KW-0963">Cytoplasm</keyword>
<evidence type="ECO:0000256" key="1">
    <source>
        <dbReference type="ARBA" id="ARBA00004481"/>
    </source>
</evidence>
<evidence type="ECO:0000256" key="5">
    <source>
        <dbReference type="ARBA" id="ARBA00022490"/>
    </source>
</evidence>
<dbReference type="eggNOG" id="KOG3341">
    <property type="taxonomic scope" value="Eukaryota"/>
</dbReference>
<dbReference type="AlphaFoldDB" id="G3BDS1"/>
<reference evidence="10 11" key="1">
    <citation type="journal article" date="2011" name="Proc. Natl. Acad. Sci. U.S.A.">
        <title>Comparative genomics of xylose-fermenting fungi for enhanced biofuel production.</title>
        <authorList>
            <person name="Wohlbach D.J."/>
            <person name="Kuo A."/>
            <person name="Sato T.K."/>
            <person name="Potts K.M."/>
            <person name="Salamov A.A."/>
            <person name="LaButti K.M."/>
            <person name="Sun H."/>
            <person name="Clum A."/>
            <person name="Pangilinan J.L."/>
            <person name="Lindquist E.A."/>
            <person name="Lucas S."/>
            <person name="Lapidus A."/>
            <person name="Jin M."/>
            <person name="Gunawan C."/>
            <person name="Balan V."/>
            <person name="Dale B.E."/>
            <person name="Jeffries T.W."/>
            <person name="Zinkel R."/>
            <person name="Barry K.W."/>
            <person name="Grigoriev I.V."/>
            <person name="Gasch A.P."/>
        </authorList>
    </citation>
    <scope>NUCLEOTIDE SEQUENCE [LARGE SCALE GENOMIC DNA]</scope>
    <source>
        <strain evidence="11">ATCC 10573 / BCRC 21748 / CBS 615 / JCM 9827 / NBRC 10315 / NRRL Y-1498 / VKM Y-70</strain>
    </source>
</reference>
<dbReference type="EMBL" id="GL996528">
    <property type="protein sequence ID" value="EGV60365.1"/>
    <property type="molecule type" value="Genomic_DNA"/>
</dbReference>
<dbReference type="InterPro" id="IPR040608">
    <property type="entry name" value="Snf8/Vps36"/>
</dbReference>
<keyword evidence="7 9" id="KW-0653">Protein transport</keyword>
<dbReference type="InterPro" id="IPR036390">
    <property type="entry name" value="WH_DNA-bd_sf"/>
</dbReference>
<dbReference type="GO" id="GO:0000814">
    <property type="term" value="C:ESCRT II complex"/>
    <property type="evidence" value="ECO:0007669"/>
    <property type="project" value="UniProtKB-UniRule"/>
</dbReference>
<dbReference type="PANTHER" id="PTHR12806">
    <property type="entry name" value="EAP30 SUBUNIT OF ELL COMPLEX"/>
    <property type="match status" value="1"/>
</dbReference>
<evidence type="ECO:0000256" key="8">
    <source>
        <dbReference type="ARBA" id="ARBA00023136"/>
    </source>
</evidence>
<evidence type="ECO:0000256" key="6">
    <source>
        <dbReference type="ARBA" id="ARBA00022753"/>
    </source>
</evidence>
<keyword evidence="10" id="KW-0238">DNA-binding</keyword>
<dbReference type="PIRSF" id="PIRSF017215">
    <property type="entry name" value="ESCRT2_Vps22"/>
    <property type="match status" value="1"/>
</dbReference>
<dbReference type="Gene3D" id="1.10.10.10">
    <property type="entry name" value="Winged helix-like DNA-binding domain superfamily/Winged helix DNA-binding domain"/>
    <property type="match status" value="2"/>
</dbReference>
<keyword evidence="11" id="KW-1185">Reference proteome</keyword>
<dbReference type="InterPro" id="IPR016689">
    <property type="entry name" value="ESCRT-2_cplx_Snf8"/>
</dbReference>
<dbReference type="FunFam" id="1.10.10.10:FF:000397">
    <property type="entry name" value="Vacuolar-sorting protein SNF8"/>
    <property type="match status" value="1"/>
</dbReference>
<dbReference type="Pfam" id="PF04157">
    <property type="entry name" value="EAP30"/>
    <property type="match status" value="1"/>
</dbReference>
<evidence type="ECO:0000313" key="10">
    <source>
        <dbReference type="EMBL" id="EGV60365.1"/>
    </source>
</evidence>
<comment type="function">
    <text evidence="9">Component of the endosomal sorting complex required for transport II (ESCRT-II), which is required for multivesicular body (MVB) formation and sorting of endosomal cargo proteins into MVBs.</text>
</comment>
<evidence type="ECO:0000256" key="4">
    <source>
        <dbReference type="ARBA" id="ARBA00022448"/>
    </source>
</evidence>
<comment type="similarity">
    <text evidence="3 9">Belongs to the SNF8 family.</text>
</comment>
<comment type="subunit">
    <text evidence="9">Component of the endosomal sorting complex required for transport II (ESCRT-II).</text>
</comment>
<evidence type="ECO:0000256" key="3">
    <source>
        <dbReference type="ARBA" id="ARBA00009834"/>
    </source>
</evidence>
<dbReference type="Proteomes" id="UP000000707">
    <property type="component" value="Unassembled WGS sequence"/>
</dbReference>
<dbReference type="PANTHER" id="PTHR12806:SF0">
    <property type="entry name" value="VACUOLAR-SORTING PROTEIN SNF8"/>
    <property type="match status" value="1"/>
</dbReference>
<keyword evidence="6" id="KW-0967">Endosome</keyword>
<dbReference type="SUPFAM" id="SSF46785">
    <property type="entry name" value="Winged helix' DNA-binding domain"/>
    <property type="match status" value="2"/>
</dbReference>
<protein>
    <recommendedName>
        <fullName evidence="9">Vacuolar-sorting protein SNF8</fullName>
    </recommendedName>
</protein>
<name>G3BDS1_CANTC</name>
<sequence>MYTTGHDRDAFSRLGKQLSDIHSSQLSTQLSVFQSALINFANEHGEDIKQNLEFRSKFTELCSSVGLDPLELSIYTNSKDDKRNNNFYISLSVRIVEVCQETRDLNGGLISFKELLPQLQNNVNLHSKITDTDVTKALEVLARLGNGYEVLTIHGKNWLKFSLASTSSSGFTTDQRKVYEVCTFMGGQVSYRLLRDNYGWDKIRCKTVLDEMIMNGFLWVDNQGVNGELHFWEPSWISS</sequence>
<dbReference type="GO" id="GO:0043328">
    <property type="term" value="P:protein transport to vacuole involved in ubiquitin-dependent protein catabolic process via the multivesicular body sorting pathway"/>
    <property type="evidence" value="ECO:0007669"/>
    <property type="project" value="TreeGrafter"/>
</dbReference>
<comment type="subcellular location">
    <subcellularLocation>
        <location evidence="2">Cytoplasm</location>
    </subcellularLocation>
    <subcellularLocation>
        <location evidence="1">Endosome membrane</location>
        <topology evidence="1">Peripheral membrane protein</topology>
    </subcellularLocation>
</comment>
<dbReference type="GO" id="GO:0003677">
    <property type="term" value="F:DNA binding"/>
    <property type="evidence" value="ECO:0007669"/>
    <property type="project" value="UniProtKB-KW"/>
</dbReference>
<dbReference type="HOGENOM" id="CLU_070147_0_1_1"/>
<dbReference type="STRING" id="590646.G3BDS1"/>
<evidence type="ECO:0000256" key="7">
    <source>
        <dbReference type="ARBA" id="ARBA00022927"/>
    </source>
</evidence>
<dbReference type="OrthoDB" id="283883at2759"/>
<gene>
    <name evidence="10" type="ORF">CANTEDRAFT_116415</name>
</gene>
<evidence type="ECO:0000256" key="9">
    <source>
        <dbReference type="PIRNR" id="PIRNR017215"/>
    </source>
</evidence>
<dbReference type="GeneID" id="18248296"/>
<dbReference type="KEGG" id="cten:18248296"/>
<keyword evidence="4 9" id="KW-0813">Transport</keyword>
<evidence type="ECO:0000256" key="2">
    <source>
        <dbReference type="ARBA" id="ARBA00004496"/>
    </source>
</evidence>
<accession>G3BDS1</accession>
<organism evidence="11">
    <name type="scientific">Candida tenuis (strain ATCC 10573 / BCRC 21748 / CBS 615 / JCM 9827 / NBRC 10315 / NRRL Y-1498 / VKM Y-70)</name>
    <name type="common">Yeast</name>
    <name type="synonym">Yamadazyma tenuis</name>
    <dbReference type="NCBI Taxonomy" id="590646"/>
    <lineage>
        <taxon>Eukaryota</taxon>
        <taxon>Fungi</taxon>
        <taxon>Dikarya</taxon>
        <taxon>Ascomycota</taxon>
        <taxon>Saccharomycotina</taxon>
        <taxon>Pichiomycetes</taxon>
        <taxon>Debaryomycetaceae</taxon>
        <taxon>Yamadazyma</taxon>
    </lineage>
</organism>
<keyword evidence="8" id="KW-0472">Membrane</keyword>
<proteinExistence type="inferred from homology"/>
<dbReference type="InterPro" id="IPR036388">
    <property type="entry name" value="WH-like_DNA-bd_sf"/>
</dbReference>
<dbReference type="Gene3D" id="6.10.140.180">
    <property type="match status" value="1"/>
</dbReference>
<evidence type="ECO:0000313" key="11">
    <source>
        <dbReference type="Proteomes" id="UP000000707"/>
    </source>
</evidence>